<name>A0A1Y0L975_TATCI</name>
<dbReference type="EMBL" id="CP015579">
    <property type="protein sequence ID" value="ARU94606.1"/>
    <property type="molecule type" value="Genomic_DNA"/>
</dbReference>
<proteinExistence type="predicted"/>
<evidence type="ECO:0000313" key="2">
    <source>
        <dbReference type="Proteomes" id="UP000195814"/>
    </source>
</evidence>
<gene>
    <name evidence="1" type="ORF">A7K98_13050</name>
</gene>
<dbReference type="AlphaFoldDB" id="A0A1Y0L975"/>
<dbReference type="KEGG" id="tci:A7K98_13050"/>
<accession>A0A1Y0L975</accession>
<protein>
    <submittedName>
        <fullName evidence="1">Uncharacterized protein</fullName>
    </submittedName>
</protein>
<evidence type="ECO:0000313" key="1">
    <source>
        <dbReference type="EMBL" id="ARU94606.1"/>
    </source>
</evidence>
<organism evidence="1 2">
    <name type="scientific">Tatumella citrea</name>
    <name type="common">Pantoea citrea</name>
    <dbReference type="NCBI Taxonomy" id="53336"/>
    <lineage>
        <taxon>Bacteria</taxon>
        <taxon>Pseudomonadati</taxon>
        <taxon>Pseudomonadota</taxon>
        <taxon>Gammaproteobacteria</taxon>
        <taxon>Enterobacterales</taxon>
        <taxon>Erwiniaceae</taxon>
        <taxon>Tatumella</taxon>
    </lineage>
</organism>
<dbReference type="Proteomes" id="UP000195814">
    <property type="component" value="Chromosome"/>
</dbReference>
<sequence>MFYDFLLMGPDLFRRDIHKKTLTEGESEEILMGLLSTLPVVSGNRFRDDYGATCFGKSAIHFTFRPARKFPVEQSAQIVTVGGHHHAK</sequence>
<reference evidence="1 2" key="1">
    <citation type="submission" date="2016-05" db="EMBL/GenBank/DDBJ databases">
        <title>Complete genome sequence of two 2,5-diketo-D-glunonic acid producing strain Tatumella citrea.</title>
        <authorList>
            <person name="Duan C."/>
            <person name="Yang J."/>
            <person name="Yang S."/>
        </authorList>
    </citation>
    <scope>NUCLEOTIDE SEQUENCE [LARGE SCALE GENOMIC DNA]</scope>
    <source>
        <strain evidence="1 2">DSM 13699</strain>
    </source>
</reference>